<dbReference type="Pfam" id="PF06991">
    <property type="entry name" value="MFAP1"/>
    <property type="match status" value="1"/>
</dbReference>
<evidence type="ECO:0000256" key="1">
    <source>
        <dbReference type="SAM" id="MobiDB-lite"/>
    </source>
</evidence>
<dbReference type="PANTHER" id="PTHR15327">
    <property type="entry name" value="MICROFIBRIL-ASSOCIATED PROTEIN"/>
    <property type="match status" value="1"/>
</dbReference>
<evidence type="ECO:0000313" key="3">
    <source>
        <dbReference type="EMBL" id="THU42221.1"/>
    </source>
</evidence>
<feature type="compositionally biased region" description="Basic and acidic residues" evidence="1">
    <location>
        <begin position="89"/>
        <end position="105"/>
    </location>
</feature>
<feature type="region of interest" description="Disordered" evidence="1">
    <location>
        <begin position="89"/>
        <end position="122"/>
    </location>
</feature>
<keyword evidence="4" id="KW-1185">Reference proteome</keyword>
<proteinExistence type="predicted"/>
<comment type="caution">
    <text evidence="3">The sequence shown here is derived from an EMBL/GenBank/DDBJ whole genome shotgun (WGS) entry which is preliminary data.</text>
</comment>
<dbReference type="InterPro" id="IPR033194">
    <property type="entry name" value="MFAP1"/>
</dbReference>
<dbReference type="EMBL" id="PYDT01002155">
    <property type="protein sequence ID" value="THU42221.1"/>
    <property type="molecule type" value="Genomic_DNA"/>
</dbReference>
<dbReference type="InterPro" id="IPR009730">
    <property type="entry name" value="MFAP1_C"/>
</dbReference>
<gene>
    <name evidence="3" type="ORF">C4D60_Mb00t19560</name>
</gene>
<reference evidence="3 4" key="1">
    <citation type="journal article" date="2019" name="Nat. Plants">
        <title>Genome sequencing of Musa balbisiana reveals subgenome evolution and function divergence in polyploid bananas.</title>
        <authorList>
            <person name="Yao X."/>
        </authorList>
    </citation>
    <scope>NUCLEOTIDE SEQUENCE [LARGE SCALE GENOMIC DNA]</scope>
    <source>
        <strain evidence="4">cv. DH-PKW</strain>
        <tissue evidence="3">Leaves</tissue>
    </source>
</reference>
<evidence type="ECO:0000313" key="4">
    <source>
        <dbReference type="Proteomes" id="UP000317650"/>
    </source>
</evidence>
<organism evidence="3 4">
    <name type="scientific">Musa balbisiana</name>
    <name type="common">Banana</name>
    <dbReference type="NCBI Taxonomy" id="52838"/>
    <lineage>
        <taxon>Eukaryota</taxon>
        <taxon>Viridiplantae</taxon>
        <taxon>Streptophyta</taxon>
        <taxon>Embryophyta</taxon>
        <taxon>Tracheophyta</taxon>
        <taxon>Spermatophyta</taxon>
        <taxon>Magnoliopsida</taxon>
        <taxon>Liliopsida</taxon>
        <taxon>Zingiberales</taxon>
        <taxon>Musaceae</taxon>
        <taxon>Musa</taxon>
    </lineage>
</organism>
<dbReference type="STRING" id="52838.A0A4S8I330"/>
<evidence type="ECO:0000259" key="2">
    <source>
        <dbReference type="Pfam" id="PF06991"/>
    </source>
</evidence>
<name>A0A4S8I330_MUSBA</name>
<feature type="domain" description="Micro-fibrillar-associated protein 1 C-terminal" evidence="2">
    <location>
        <begin position="32"/>
        <end position="150"/>
    </location>
</feature>
<dbReference type="Proteomes" id="UP000317650">
    <property type="component" value="Unassembled WGS sequence"/>
</dbReference>
<protein>
    <recommendedName>
        <fullName evidence="2">Micro-fibrillar-associated protein 1 C-terminal domain-containing protein</fullName>
    </recommendedName>
</protein>
<accession>A0A4S8I330</accession>
<dbReference type="AlphaFoldDB" id="A0A4S8I330"/>
<sequence>MRQTQRRNKWYCHGEASFYTKVTRDTIAERARLEERNYALRLANRSRGEKEEEEIQKNLRLRPNISYDMNEAAEYESWKTREIARITRERDDRDASVKERKRREEEEGGNGAEKPKATSATEAEVRFMQKYITRVSFFQSSSDDHASDKRQALMDVSGRTNGLICHWDQLTGILREYTFNPRKSAIVEYEWPLRSSRTAKCNGRYAAPIETTKRSKKLKDWRLKKINALIDREWQIRIPDDFIKQDSFKPRIIGFAQSASHKFSPIRSEKQITPLPSISKRN</sequence>